<evidence type="ECO:0000313" key="1">
    <source>
        <dbReference type="EMBL" id="KAF7801884.1"/>
    </source>
</evidence>
<evidence type="ECO:0000313" key="2">
    <source>
        <dbReference type="Proteomes" id="UP000634136"/>
    </source>
</evidence>
<dbReference type="AlphaFoldDB" id="A0A834SR71"/>
<organism evidence="1 2">
    <name type="scientific">Senna tora</name>
    <dbReference type="NCBI Taxonomy" id="362788"/>
    <lineage>
        <taxon>Eukaryota</taxon>
        <taxon>Viridiplantae</taxon>
        <taxon>Streptophyta</taxon>
        <taxon>Embryophyta</taxon>
        <taxon>Tracheophyta</taxon>
        <taxon>Spermatophyta</taxon>
        <taxon>Magnoliopsida</taxon>
        <taxon>eudicotyledons</taxon>
        <taxon>Gunneridae</taxon>
        <taxon>Pentapetalae</taxon>
        <taxon>rosids</taxon>
        <taxon>fabids</taxon>
        <taxon>Fabales</taxon>
        <taxon>Fabaceae</taxon>
        <taxon>Caesalpinioideae</taxon>
        <taxon>Cassia clade</taxon>
        <taxon>Senna</taxon>
    </lineage>
</organism>
<comment type="caution">
    <text evidence="1">The sequence shown here is derived from an EMBL/GenBank/DDBJ whole genome shotgun (WGS) entry which is preliminary data.</text>
</comment>
<proteinExistence type="predicted"/>
<gene>
    <name evidence="1" type="ORF">G2W53_040995</name>
</gene>
<protein>
    <submittedName>
        <fullName evidence="1">Uncharacterized protein</fullName>
    </submittedName>
</protein>
<sequence length="41" mass="4817">MAKLMNVSTPRLIEVFKESEWRVRMLNVPKDIEELLLSRGS</sequence>
<keyword evidence="2" id="KW-1185">Reference proteome</keyword>
<dbReference type="Proteomes" id="UP000634136">
    <property type="component" value="Unassembled WGS sequence"/>
</dbReference>
<reference evidence="1" key="1">
    <citation type="submission" date="2020-09" db="EMBL/GenBank/DDBJ databases">
        <title>Genome-Enabled Discovery of Anthraquinone Biosynthesis in Senna tora.</title>
        <authorList>
            <person name="Kang S.-H."/>
            <person name="Pandey R.P."/>
            <person name="Lee C.-M."/>
            <person name="Sim J.-S."/>
            <person name="Jeong J.-T."/>
            <person name="Choi B.-S."/>
            <person name="Jung M."/>
            <person name="Ginzburg D."/>
            <person name="Zhao K."/>
            <person name="Won S.Y."/>
            <person name="Oh T.-J."/>
            <person name="Yu Y."/>
            <person name="Kim N.-H."/>
            <person name="Lee O.R."/>
            <person name="Lee T.-H."/>
            <person name="Bashyal P."/>
            <person name="Kim T.-S."/>
            <person name="Lee W.-H."/>
            <person name="Kawkins C."/>
            <person name="Kim C.-K."/>
            <person name="Kim J.S."/>
            <person name="Ahn B.O."/>
            <person name="Rhee S.Y."/>
            <person name="Sohng J.K."/>
        </authorList>
    </citation>
    <scope>NUCLEOTIDE SEQUENCE</scope>
    <source>
        <tissue evidence="1">Leaf</tissue>
    </source>
</reference>
<name>A0A834SR71_9FABA</name>
<accession>A0A834SR71</accession>
<dbReference type="EMBL" id="JAAIUW010000013">
    <property type="protein sequence ID" value="KAF7801884.1"/>
    <property type="molecule type" value="Genomic_DNA"/>
</dbReference>